<evidence type="ECO:0000313" key="1">
    <source>
        <dbReference type="EMBL" id="EJX06104.1"/>
    </source>
</evidence>
<name>J9GGL7_9ZZZZ</name>
<reference evidence="1" key="1">
    <citation type="journal article" date="2012" name="PLoS ONE">
        <title>Gene sets for utilization of primary and secondary nutrition supplies in the distal gut of endangered iberian lynx.</title>
        <authorList>
            <person name="Alcaide M."/>
            <person name="Messina E."/>
            <person name="Richter M."/>
            <person name="Bargiela R."/>
            <person name="Peplies J."/>
            <person name="Huws S.A."/>
            <person name="Newbold C.J."/>
            <person name="Golyshin P.N."/>
            <person name="Simon M.A."/>
            <person name="Lopez G."/>
            <person name="Yakimov M.M."/>
            <person name="Ferrer M."/>
        </authorList>
    </citation>
    <scope>NUCLEOTIDE SEQUENCE</scope>
</reference>
<gene>
    <name evidence="1" type="ORF">EVA_05787</name>
</gene>
<sequence>MQGWDCILYFNGTFPPCRLKFYCRSGKLQFHRGDILLFIIVAGSGQ</sequence>
<accession>J9GGL7</accession>
<protein>
    <submittedName>
        <fullName evidence="1">Uncharacterized protein</fullName>
    </submittedName>
</protein>
<proteinExistence type="predicted"/>
<organism evidence="1">
    <name type="scientific">gut metagenome</name>
    <dbReference type="NCBI Taxonomy" id="749906"/>
    <lineage>
        <taxon>unclassified sequences</taxon>
        <taxon>metagenomes</taxon>
        <taxon>organismal metagenomes</taxon>
    </lineage>
</organism>
<comment type="caution">
    <text evidence="1">The sequence shown here is derived from an EMBL/GenBank/DDBJ whole genome shotgun (WGS) entry which is preliminary data.</text>
</comment>
<dbReference type="AlphaFoldDB" id="J9GGL7"/>
<dbReference type="EMBL" id="AMCI01001260">
    <property type="protein sequence ID" value="EJX06104.1"/>
    <property type="molecule type" value="Genomic_DNA"/>
</dbReference>